<proteinExistence type="predicted"/>
<evidence type="ECO:0000313" key="1">
    <source>
        <dbReference type="EMBL" id="AXB43596.1"/>
    </source>
</evidence>
<sequence>MTVYSDHANRGKVQILATYQGPAGVTSATVTSVEDLALAAPIVGALNRISACATVPVSVWDDRRGRFDEYPADHLAALTDRDARPSLLTGTHSLWYEHAMVFLHRALADLDTAAAAAPPPVRTAIGAELAAEARALRDELAEHREGVEPPESGERRSWEFEAPFVVIDETVSGLGQRSRDALTELDRGLDQTEREQAVADLRLLLDAYLRCSNDEAQLLLDGFEISDDPDDGYHLNIQAPMPGGKWERTGWNVELCRWVPDDDGASGEPVLHCALPDPPSVPDLVSLLNHSNGRADVLAGWAETPVGEALAGTSLAVTNRYE</sequence>
<keyword evidence="2" id="KW-1185">Reference proteome</keyword>
<evidence type="ECO:0000313" key="2">
    <source>
        <dbReference type="Proteomes" id="UP000250434"/>
    </source>
</evidence>
<gene>
    <name evidence="1" type="ORF">A4R43_14495</name>
</gene>
<reference evidence="1 2" key="1">
    <citation type="submission" date="2016-04" db="EMBL/GenBank/DDBJ databases">
        <title>Complete genome sequence and analysis of deep-sea sediment isolate, Amycolatopsis sp. WP1.</title>
        <authorList>
            <person name="Wang H."/>
            <person name="Chen S."/>
            <person name="Wu Q."/>
        </authorList>
    </citation>
    <scope>NUCLEOTIDE SEQUENCE [LARGE SCALE GENOMIC DNA]</scope>
    <source>
        <strain evidence="1 2">WP1</strain>
    </source>
</reference>
<dbReference type="EMBL" id="CP015163">
    <property type="protein sequence ID" value="AXB43596.1"/>
    <property type="molecule type" value="Genomic_DNA"/>
</dbReference>
<dbReference type="AlphaFoldDB" id="A0A344L6C2"/>
<dbReference type="OrthoDB" id="3612780at2"/>
<accession>A0A344L6C2</accession>
<name>A0A344L6C2_9PSEU</name>
<protein>
    <submittedName>
        <fullName evidence="1">Uncharacterized protein</fullName>
    </submittedName>
</protein>
<dbReference type="Proteomes" id="UP000250434">
    <property type="component" value="Chromosome"/>
</dbReference>
<dbReference type="RefSeq" id="WP_113692837.1">
    <property type="nucleotide sequence ID" value="NZ_CP015163.1"/>
</dbReference>
<dbReference type="KEGG" id="aab:A4R43_14495"/>
<organism evidence="1 2">
    <name type="scientific">Amycolatopsis albispora</name>
    <dbReference type="NCBI Taxonomy" id="1804986"/>
    <lineage>
        <taxon>Bacteria</taxon>
        <taxon>Bacillati</taxon>
        <taxon>Actinomycetota</taxon>
        <taxon>Actinomycetes</taxon>
        <taxon>Pseudonocardiales</taxon>
        <taxon>Pseudonocardiaceae</taxon>
        <taxon>Amycolatopsis</taxon>
    </lineage>
</organism>